<keyword evidence="3" id="KW-1185">Reference proteome</keyword>
<protein>
    <submittedName>
        <fullName evidence="2">Uncharacterized protein</fullName>
    </submittedName>
</protein>
<organism evidence="2 3">
    <name type="scientific">Streptomyces albiflavescens</name>
    <dbReference type="NCBI Taxonomy" id="1623582"/>
    <lineage>
        <taxon>Bacteria</taxon>
        <taxon>Bacillati</taxon>
        <taxon>Actinomycetota</taxon>
        <taxon>Actinomycetes</taxon>
        <taxon>Kitasatosporales</taxon>
        <taxon>Streptomycetaceae</taxon>
        <taxon>Streptomyces</taxon>
    </lineage>
</organism>
<proteinExistence type="predicted"/>
<name>A0A917YDB3_9ACTN</name>
<gene>
    <name evidence="2" type="ORF">GCM10011579_082150</name>
</gene>
<dbReference type="AlphaFoldDB" id="A0A917YDB3"/>
<evidence type="ECO:0000313" key="2">
    <source>
        <dbReference type="EMBL" id="GGN88410.1"/>
    </source>
</evidence>
<evidence type="ECO:0000256" key="1">
    <source>
        <dbReference type="SAM" id="MobiDB-lite"/>
    </source>
</evidence>
<comment type="caution">
    <text evidence="2">The sequence shown here is derived from an EMBL/GenBank/DDBJ whole genome shotgun (WGS) entry which is preliminary data.</text>
</comment>
<dbReference type="Proteomes" id="UP000600365">
    <property type="component" value="Unassembled WGS sequence"/>
</dbReference>
<sequence>MGVGVDVGMGFSLDSDATASPTGNVLAVAHARRFRRTAVAPRCTRPRHPVHTQGGRPTQARGHGYRDSDPMFVENAFTRAPTP</sequence>
<feature type="region of interest" description="Disordered" evidence="1">
    <location>
        <begin position="37"/>
        <end position="83"/>
    </location>
</feature>
<evidence type="ECO:0000313" key="3">
    <source>
        <dbReference type="Proteomes" id="UP000600365"/>
    </source>
</evidence>
<accession>A0A917YDB3</accession>
<dbReference type="EMBL" id="BMMM01000021">
    <property type="protein sequence ID" value="GGN88410.1"/>
    <property type="molecule type" value="Genomic_DNA"/>
</dbReference>
<reference evidence="2 3" key="1">
    <citation type="journal article" date="2014" name="Int. J. Syst. Evol. Microbiol.">
        <title>Complete genome sequence of Corynebacterium casei LMG S-19264T (=DSM 44701T), isolated from a smear-ripened cheese.</title>
        <authorList>
            <consortium name="US DOE Joint Genome Institute (JGI-PGF)"/>
            <person name="Walter F."/>
            <person name="Albersmeier A."/>
            <person name="Kalinowski J."/>
            <person name="Ruckert C."/>
        </authorList>
    </citation>
    <scope>NUCLEOTIDE SEQUENCE [LARGE SCALE GENOMIC DNA]</scope>
    <source>
        <strain evidence="2 3">CGMCC 4.7111</strain>
    </source>
</reference>